<sequence>MWSNVSSSDLQRWHRDMTVICRRARSMFFSRQPCVTSQRKYHTLCGFRHRHKLFEEGLASLPSTSATSRYANLRVTPPYYLRTQTSSSAPSFDFGTGIPATCITTSWKLGL</sequence>
<proteinExistence type="predicted"/>
<accession>A0AAV2GM25</accession>
<keyword evidence="2" id="KW-1185">Reference proteome</keyword>
<dbReference type="EMBL" id="OZ034822">
    <property type="protein sequence ID" value="CAL1411739.1"/>
    <property type="molecule type" value="Genomic_DNA"/>
</dbReference>
<dbReference type="Proteomes" id="UP001497516">
    <property type="component" value="Chromosome 9"/>
</dbReference>
<evidence type="ECO:0000313" key="1">
    <source>
        <dbReference type="EMBL" id="CAL1411739.1"/>
    </source>
</evidence>
<organism evidence="1 2">
    <name type="scientific">Linum trigynum</name>
    <dbReference type="NCBI Taxonomy" id="586398"/>
    <lineage>
        <taxon>Eukaryota</taxon>
        <taxon>Viridiplantae</taxon>
        <taxon>Streptophyta</taxon>
        <taxon>Embryophyta</taxon>
        <taxon>Tracheophyta</taxon>
        <taxon>Spermatophyta</taxon>
        <taxon>Magnoliopsida</taxon>
        <taxon>eudicotyledons</taxon>
        <taxon>Gunneridae</taxon>
        <taxon>Pentapetalae</taxon>
        <taxon>rosids</taxon>
        <taxon>fabids</taxon>
        <taxon>Malpighiales</taxon>
        <taxon>Linaceae</taxon>
        <taxon>Linum</taxon>
    </lineage>
</organism>
<gene>
    <name evidence="1" type="ORF">LTRI10_LOCUS51079</name>
</gene>
<evidence type="ECO:0000313" key="2">
    <source>
        <dbReference type="Proteomes" id="UP001497516"/>
    </source>
</evidence>
<name>A0AAV2GM25_9ROSI</name>
<reference evidence="1 2" key="1">
    <citation type="submission" date="2024-04" db="EMBL/GenBank/DDBJ databases">
        <authorList>
            <person name="Fracassetti M."/>
        </authorList>
    </citation>
    <scope>NUCLEOTIDE SEQUENCE [LARGE SCALE GENOMIC DNA]</scope>
</reference>
<protein>
    <submittedName>
        <fullName evidence="1">Uncharacterized protein</fullName>
    </submittedName>
</protein>
<dbReference type="AlphaFoldDB" id="A0AAV2GM25"/>